<dbReference type="InterPro" id="IPR029063">
    <property type="entry name" value="SAM-dependent_MTases_sf"/>
</dbReference>
<comment type="caution">
    <text evidence="3">The sequence shown here is derived from an EMBL/GenBank/DDBJ whole genome shotgun (WGS) entry which is preliminary data.</text>
</comment>
<dbReference type="Pfam" id="PF13649">
    <property type="entry name" value="Methyltransf_25"/>
    <property type="match status" value="1"/>
</dbReference>
<dbReference type="Proteomes" id="UP001501842">
    <property type="component" value="Unassembled WGS sequence"/>
</dbReference>
<dbReference type="RefSeq" id="WP_344451032.1">
    <property type="nucleotide sequence ID" value="NZ_BAAATZ010000012.1"/>
</dbReference>
<dbReference type="GO" id="GO:0032259">
    <property type="term" value="P:methylation"/>
    <property type="evidence" value="ECO:0007669"/>
    <property type="project" value="UniProtKB-KW"/>
</dbReference>
<dbReference type="GO" id="GO:0008168">
    <property type="term" value="F:methyltransferase activity"/>
    <property type="evidence" value="ECO:0007669"/>
    <property type="project" value="UniProtKB-KW"/>
</dbReference>
<proteinExistence type="predicted"/>
<name>A0ABN3U8N8_9ACTN</name>
<keyword evidence="3" id="KW-0489">Methyltransferase</keyword>
<dbReference type="Gene3D" id="3.40.50.150">
    <property type="entry name" value="Vaccinia Virus protein VP39"/>
    <property type="match status" value="1"/>
</dbReference>
<dbReference type="PANTHER" id="PTHR43861:SF3">
    <property type="entry name" value="PUTATIVE (AFU_ORTHOLOGUE AFUA_2G14390)-RELATED"/>
    <property type="match status" value="1"/>
</dbReference>
<organism evidence="3 4">
    <name type="scientific">Actinocorallia aurantiaca</name>
    <dbReference type="NCBI Taxonomy" id="46204"/>
    <lineage>
        <taxon>Bacteria</taxon>
        <taxon>Bacillati</taxon>
        <taxon>Actinomycetota</taxon>
        <taxon>Actinomycetes</taxon>
        <taxon>Streptosporangiales</taxon>
        <taxon>Thermomonosporaceae</taxon>
        <taxon>Actinocorallia</taxon>
    </lineage>
</organism>
<dbReference type="PANTHER" id="PTHR43861">
    <property type="entry name" value="TRANS-ACONITATE 2-METHYLTRANSFERASE-RELATED"/>
    <property type="match status" value="1"/>
</dbReference>
<evidence type="ECO:0000259" key="2">
    <source>
        <dbReference type="Pfam" id="PF13649"/>
    </source>
</evidence>
<evidence type="ECO:0000256" key="1">
    <source>
        <dbReference type="ARBA" id="ARBA00022679"/>
    </source>
</evidence>
<gene>
    <name evidence="3" type="ORF">GCM10010439_30520</name>
</gene>
<sequence length="193" mass="20977">MDAEDWDRRYSAQEMLWSVEPNRFVAEELAGLAPGRALDLACGEGRNALWLASLGWRVRAVDFSPVAVARAKELDPEGAVAWEVADLTAYSFPSAEEDLVLVSYLHLPPAQMRPLLHDAARALAPGGVFFFVGHDRRNLTDGVGGPQDPDILHTPEDVAEALSGLDIVRAERVRRPVGERTAIDTLVTAKAPG</sequence>
<reference evidence="3 4" key="1">
    <citation type="journal article" date="2019" name="Int. J. Syst. Evol. Microbiol.">
        <title>The Global Catalogue of Microorganisms (GCM) 10K type strain sequencing project: providing services to taxonomists for standard genome sequencing and annotation.</title>
        <authorList>
            <consortium name="The Broad Institute Genomics Platform"/>
            <consortium name="The Broad Institute Genome Sequencing Center for Infectious Disease"/>
            <person name="Wu L."/>
            <person name="Ma J."/>
        </authorList>
    </citation>
    <scope>NUCLEOTIDE SEQUENCE [LARGE SCALE GENOMIC DNA]</scope>
    <source>
        <strain evidence="3 4">JCM 8201</strain>
    </source>
</reference>
<dbReference type="EMBL" id="BAAATZ010000012">
    <property type="protein sequence ID" value="GAA2726791.1"/>
    <property type="molecule type" value="Genomic_DNA"/>
</dbReference>
<dbReference type="InterPro" id="IPR041698">
    <property type="entry name" value="Methyltransf_25"/>
</dbReference>
<evidence type="ECO:0000313" key="3">
    <source>
        <dbReference type="EMBL" id="GAA2726791.1"/>
    </source>
</evidence>
<dbReference type="SUPFAM" id="SSF53335">
    <property type="entry name" value="S-adenosyl-L-methionine-dependent methyltransferases"/>
    <property type="match status" value="1"/>
</dbReference>
<accession>A0ABN3U8N8</accession>
<keyword evidence="4" id="KW-1185">Reference proteome</keyword>
<keyword evidence="1" id="KW-0808">Transferase</keyword>
<feature type="domain" description="Methyltransferase" evidence="2">
    <location>
        <begin position="38"/>
        <end position="127"/>
    </location>
</feature>
<evidence type="ECO:0000313" key="4">
    <source>
        <dbReference type="Proteomes" id="UP001501842"/>
    </source>
</evidence>
<dbReference type="CDD" id="cd02440">
    <property type="entry name" value="AdoMet_MTases"/>
    <property type="match status" value="1"/>
</dbReference>
<protein>
    <submittedName>
        <fullName evidence="3">Class I SAM-dependent methyltransferase</fullName>
    </submittedName>
</protein>